<dbReference type="RefSeq" id="WP_124999514.1">
    <property type="nucleotide sequence ID" value="NZ_RQXT01000016.1"/>
</dbReference>
<reference evidence="1 2" key="1">
    <citation type="submission" date="2018-11" db="EMBL/GenBank/DDBJ databases">
        <title>the genome of Mesorhizobium tamadayense DSM 28320.</title>
        <authorList>
            <person name="Gao J."/>
        </authorList>
    </citation>
    <scope>NUCLEOTIDE SEQUENCE [LARGE SCALE GENOMIC DNA]</scope>
    <source>
        <strain evidence="1 2">DSM 28320</strain>
    </source>
</reference>
<accession>A0A3P3FRX8</accession>
<organism evidence="1 2">
    <name type="scientific">Mesorhizobium tamadayense</name>
    <dbReference type="NCBI Taxonomy" id="425306"/>
    <lineage>
        <taxon>Bacteria</taxon>
        <taxon>Pseudomonadati</taxon>
        <taxon>Pseudomonadota</taxon>
        <taxon>Alphaproteobacteria</taxon>
        <taxon>Hyphomicrobiales</taxon>
        <taxon>Phyllobacteriaceae</taxon>
        <taxon>Mesorhizobium</taxon>
    </lineage>
</organism>
<dbReference type="Proteomes" id="UP000273786">
    <property type="component" value="Unassembled WGS sequence"/>
</dbReference>
<dbReference type="AlphaFoldDB" id="A0A3P3FRX8"/>
<dbReference type="OrthoDB" id="8440647at2"/>
<dbReference type="EMBL" id="RQXT01000016">
    <property type="protein sequence ID" value="RRI01370.1"/>
    <property type="molecule type" value="Genomic_DNA"/>
</dbReference>
<proteinExistence type="predicted"/>
<name>A0A3P3FRX8_9HYPH</name>
<protein>
    <submittedName>
        <fullName evidence="1">Uncharacterized protein</fullName>
    </submittedName>
</protein>
<evidence type="ECO:0000313" key="2">
    <source>
        <dbReference type="Proteomes" id="UP000273786"/>
    </source>
</evidence>
<sequence>MSGHDWRARPSAKGLVVSSIVPGWSFGWRGILKDDIADDILVWLGHYARQYIYRSNIAKVLMAVWERNGLVLHPFGTGLIIERYSNFRPKPSTREIFAKAERSYTDQWGTFSGDHRAYRSKWESRNTLDPAIHQGVFHFLRAKSPASAEFELEALAAYDCVLHSLQDFDWRWAPGNPKRDRRDLVRALRLGERAENLAEHVYFLRNQFIAHAGGWRWWDAGEYLEVDLSANAGRLASRALRKAADIEPLYRRLDPAPPDWALWLEENFPRIWSAIWFRDP</sequence>
<keyword evidence="2" id="KW-1185">Reference proteome</keyword>
<evidence type="ECO:0000313" key="1">
    <source>
        <dbReference type="EMBL" id="RRI01370.1"/>
    </source>
</evidence>
<gene>
    <name evidence="1" type="ORF">EH240_15210</name>
</gene>
<comment type="caution">
    <text evidence="1">The sequence shown here is derived from an EMBL/GenBank/DDBJ whole genome shotgun (WGS) entry which is preliminary data.</text>
</comment>